<dbReference type="PRINTS" id="PR00111">
    <property type="entry name" value="ABHYDROLASE"/>
</dbReference>
<dbReference type="Pfam" id="PF00561">
    <property type="entry name" value="Abhydrolase_1"/>
    <property type="match status" value="1"/>
</dbReference>
<keyword evidence="1" id="KW-0378">Hydrolase</keyword>
<protein>
    <submittedName>
        <fullName evidence="3">3-oxoadipate enol-lactonase</fullName>
    </submittedName>
</protein>
<evidence type="ECO:0000313" key="3">
    <source>
        <dbReference type="EMBL" id="PTU32022.1"/>
    </source>
</evidence>
<dbReference type="InterPro" id="IPR029058">
    <property type="entry name" value="AB_hydrolase_fold"/>
</dbReference>
<dbReference type="InterPro" id="IPR050266">
    <property type="entry name" value="AB_hydrolase_sf"/>
</dbReference>
<dbReference type="GO" id="GO:0016020">
    <property type="term" value="C:membrane"/>
    <property type="evidence" value="ECO:0007669"/>
    <property type="project" value="TreeGrafter"/>
</dbReference>
<dbReference type="SUPFAM" id="SSF53474">
    <property type="entry name" value="alpha/beta-Hydrolases"/>
    <property type="match status" value="1"/>
</dbReference>
<keyword evidence="4" id="KW-1185">Reference proteome</keyword>
<dbReference type="AlphaFoldDB" id="A0A2T5MHG2"/>
<dbReference type="GO" id="GO:0016787">
    <property type="term" value="F:hydrolase activity"/>
    <property type="evidence" value="ECO:0007669"/>
    <property type="project" value="UniProtKB-KW"/>
</dbReference>
<dbReference type="InterPro" id="IPR000073">
    <property type="entry name" value="AB_hydrolase_1"/>
</dbReference>
<evidence type="ECO:0000313" key="4">
    <source>
        <dbReference type="Proteomes" id="UP000244248"/>
    </source>
</evidence>
<gene>
    <name evidence="3" type="ORF">CJD38_04910</name>
</gene>
<dbReference type="OrthoDB" id="9780765at2"/>
<dbReference type="PANTHER" id="PTHR43798">
    <property type="entry name" value="MONOACYLGLYCEROL LIPASE"/>
    <property type="match status" value="1"/>
</dbReference>
<reference evidence="3 4" key="1">
    <citation type="submission" date="2018-04" db="EMBL/GenBank/DDBJ databases">
        <title>Novel species isolated from glacier.</title>
        <authorList>
            <person name="Liu Q."/>
            <person name="Xin Y.-H."/>
        </authorList>
    </citation>
    <scope>NUCLEOTIDE SEQUENCE [LARGE SCALE GENOMIC DNA]</scope>
    <source>
        <strain evidence="3 4">GT1R17</strain>
    </source>
</reference>
<dbReference type="PANTHER" id="PTHR43798:SF31">
    <property type="entry name" value="AB HYDROLASE SUPERFAMILY PROTEIN YCLE"/>
    <property type="match status" value="1"/>
</dbReference>
<dbReference type="EMBL" id="QANS01000002">
    <property type="protein sequence ID" value="PTU32022.1"/>
    <property type="molecule type" value="Genomic_DNA"/>
</dbReference>
<dbReference type="Proteomes" id="UP000244248">
    <property type="component" value="Unassembled WGS sequence"/>
</dbReference>
<proteinExistence type="predicted"/>
<accession>A0A2T5MHG2</accession>
<sequence>MPHVEVDGSKLYYEESGQGPALVLLHGLGSSAEDWEYQIPEFSRHYRVIAMDLRGFYRSSRGTGAMSIARFAADVRNLLNQLNVDRFYLIGYSMGGAIALQLALDNPGAVTKMVISNSVPSFRPRTLKQHFEVFYRQIVMTLLGPVRLSKIGAQRMYPGEHQLELREKSAERGARNGSSYLQSLRALTRWSVLDRLQELRMSVLVLAAEYDYFTREDMLQFAHALPKGRFHLFPGTHHGLPLESPNAFNAVVRKFLESR</sequence>
<evidence type="ECO:0000256" key="1">
    <source>
        <dbReference type="ARBA" id="ARBA00022801"/>
    </source>
</evidence>
<name>A0A2T5MHG2_9GAMM</name>
<evidence type="ECO:0000259" key="2">
    <source>
        <dbReference type="Pfam" id="PF00561"/>
    </source>
</evidence>
<comment type="caution">
    <text evidence="3">The sequence shown here is derived from an EMBL/GenBank/DDBJ whole genome shotgun (WGS) entry which is preliminary data.</text>
</comment>
<dbReference type="RefSeq" id="WP_107939213.1">
    <property type="nucleotide sequence ID" value="NZ_QANS01000002.1"/>
</dbReference>
<feature type="domain" description="AB hydrolase-1" evidence="2">
    <location>
        <begin position="20"/>
        <end position="244"/>
    </location>
</feature>
<dbReference type="Gene3D" id="3.40.50.1820">
    <property type="entry name" value="alpha/beta hydrolase"/>
    <property type="match status" value="1"/>
</dbReference>
<organism evidence="3 4">
    <name type="scientific">Stenotrophobium rhamnosiphilum</name>
    <dbReference type="NCBI Taxonomy" id="2029166"/>
    <lineage>
        <taxon>Bacteria</taxon>
        <taxon>Pseudomonadati</taxon>
        <taxon>Pseudomonadota</taxon>
        <taxon>Gammaproteobacteria</taxon>
        <taxon>Nevskiales</taxon>
        <taxon>Nevskiaceae</taxon>
        <taxon>Stenotrophobium</taxon>
    </lineage>
</organism>